<dbReference type="Gene3D" id="1.20.1730.10">
    <property type="entry name" value="Sodium/glucose cotransporter"/>
    <property type="match status" value="1"/>
</dbReference>
<feature type="transmembrane region" description="Helical" evidence="15">
    <location>
        <begin position="137"/>
        <end position="156"/>
    </location>
</feature>
<evidence type="ECO:0000256" key="11">
    <source>
        <dbReference type="ARBA" id="ARBA00023180"/>
    </source>
</evidence>
<keyword evidence="10 15" id="KW-0472">Membrane</keyword>
<evidence type="ECO:0000256" key="5">
    <source>
        <dbReference type="ARBA" id="ARBA00022847"/>
    </source>
</evidence>
<dbReference type="GO" id="GO:0008292">
    <property type="term" value="P:acetylcholine biosynthetic process"/>
    <property type="evidence" value="ECO:0007669"/>
    <property type="project" value="TreeGrafter"/>
</dbReference>
<proteinExistence type="inferred from homology"/>
<dbReference type="Proteomes" id="UP000031829">
    <property type="component" value="Chromosome"/>
</dbReference>
<dbReference type="RefSeq" id="WP_034648346.1">
    <property type="nucleotide sequence ID" value="NZ_BCVB01000009.1"/>
</dbReference>
<dbReference type="InterPro" id="IPR001734">
    <property type="entry name" value="Na/solute_symporter"/>
</dbReference>
<keyword evidence="3" id="KW-0813">Transport</keyword>
<feature type="transmembrane region" description="Helical" evidence="15">
    <location>
        <begin position="462"/>
        <end position="484"/>
    </location>
</feature>
<evidence type="ECO:0000256" key="2">
    <source>
        <dbReference type="ARBA" id="ARBA00006434"/>
    </source>
</evidence>
<dbReference type="PANTHER" id="PTHR45897:SF4">
    <property type="entry name" value="HIGH-AFFINITY CHOLINE TRANSPORTER 1"/>
    <property type="match status" value="1"/>
</dbReference>
<evidence type="ECO:0000256" key="3">
    <source>
        <dbReference type="ARBA" id="ARBA00022448"/>
    </source>
</evidence>
<feature type="transmembrane region" description="Helical" evidence="15">
    <location>
        <begin position="332"/>
        <end position="358"/>
    </location>
</feature>
<dbReference type="KEGG" id="bmeg:BG04_2098"/>
<evidence type="ECO:0000256" key="10">
    <source>
        <dbReference type="ARBA" id="ARBA00023136"/>
    </source>
</evidence>
<feature type="transmembrane region" description="Helical" evidence="15">
    <location>
        <begin position="64"/>
        <end position="83"/>
    </location>
</feature>
<feature type="transmembrane region" description="Helical" evidence="15">
    <location>
        <begin position="526"/>
        <end position="550"/>
    </location>
</feature>
<feature type="transmembrane region" description="Helical" evidence="15">
    <location>
        <begin position="489"/>
        <end position="506"/>
    </location>
</feature>
<evidence type="ECO:0000256" key="14">
    <source>
        <dbReference type="SAM" id="MobiDB-lite"/>
    </source>
</evidence>
<keyword evidence="11" id="KW-0325">Glycoprotein</keyword>
<dbReference type="CDD" id="cd11474">
    <property type="entry name" value="SLC5sbd_CHT"/>
    <property type="match status" value="1"/>
</dbReference>
<feature type="transmembrane region" description="Helical" evidence="15">
    <location>
        <begin position="388"/>
        <end position="416"/>
    </location>
</feature>
<evidence type="ECO:0000256" key="6">
    <source>
        <dbReference type="ARBA" id="ARBA00022979"/>
    </source>
</evidence>
<feature type="transmembrane region" description="Helical" evidence="15">
    <location>
        <begin position="208"/>
        <end position="230"/>
    </location>
</feature>
<keyword evidence="8" id="KW-0915">Sodium</keyword>
<comment type="similarity">
    <text evidence="2 13">Belongs to the sodium:solute symporter (SSF) (TC 2.A.21) family.</text>
</comment>
<evidence type="ECO:0000256" key="15">
    <source>
        <dbReference type="SAM" id="Phobius"/>
    </source>
</evidence>
<dbReference type="GO" id="GO:0005307">
    <property type="term" value="F:choline:sodium symporter activity"/>
    <property type="evidence" value="ECO:0007669"/>
    <property type="project" value="TreeGrafter"/>
</dbReference>
<dbReference type="GeneID" id="93645565"/>
<evidence type="ECO:0000256" key="9">
    <source>
        <dbReference type="ARBA" id="ARBA00023065"/>
    </source>
</evidence>
<reference evidence="16 17" key="1">
    <citation type="journal article" date="2015" name="Genome Announc.">
        <title>Complete genome sequences for 35 biothreat assay-relevant bacillus species.</title>
        <authorList>
            <person name="Johnson S.L."/>
            <person name="Daligault H.E."/>
            <person name="Davenport K.W."/>
            <person name="Jaissle J."/>
            <person name="Frey K.G."/>
            <person name="Ladner J.T."/>
            <person name="Broomall S.M."/>
            <person name="Bishop-Lilly K.A."/>
            <person name="Bruce D.C."/>
            <person name="Gibbons H.S."/>
            <person name="Coyne S.R."/>
            <person name="Lo C.C."/>
            <person name="Meincke L."/>
            <person name="Munk A.C."/>
            <person name="Koroleva G.I."/>
            <person name="Rosenzweig C.N."/>
            <person name="Palacios G.F."/>
            <person name="Redden C.L."/>
            <person name="Minogue T.D."/>
            <person name="Chain P.S."/>
        </authorList>
    </citation>
    <scope>NUCLEOTIDE SEQUENCE [LARGE SCALE GENOMIC DNA]</scope>
    <source>
        <strain evidence="17">ATCC 14581 / DSM 32 / JCM 2506 / NBRC 15308 / NCIMB 9376 / NCTC 10342 / NRRL B-14308 / VKM B-512</strain>
    </source>
</reference>
<evidence type="ECO:0000256" key="4">
    <source>
        <dbReference type="ARBA" id="ARBA00022692"/>
    </source>
</evidence>
<evidence type="ECO:0000313" key="16">
    <source>
        <dbReference type="EMBL" id="AJI22775.1"/>
    </source>
</evidence>
<keyword evidence="7 15" id="KW-1133">Transmembrane helix</keyword>
<dbReference type="InterPro" id="IPR052244">
    <property type="entry name" value="Choline_transporter"/>
</dbReference>
<keyword evidence="4 15" id="KW-0812">Transmembrane</keyword>
<gene>
    <name evidence="16" type="primary">slc5a7</name>
    <name evidence="16" type="ORF">BG04_2098</name>
</gene>
<feature type="transmembrane region" description="Helical" evidence="15">
    <location>
        <begin position="437"/>
        <end position="456"/>
    </location>
</feature>
<feature type="transmembrane region" description="Helical" evidence="15">
    <location>
        <begin position="36"/>
        <end position="58"/>
    </location>
</feature>
<feature type="transmembrane region" description="Helical" evidence="15">
    <location>
        <begin position="182"/>
        <end position="202"/>
    </location>
</feature>
<dbReference type="InterPro" id="IPR038377">
    <property type="entry name" value="Na/Glc_symporter_sf"/>
</dbReference>
<feature type="transmembrane region" description="Helical" evidence="15">
    <location>
        <begin position="104"/>
        <end position="125"/>
    </location>
</feature>
<feature type="region of interest" description="Disordered" evidence="14">
    <location>
        <begin position="1"/>
        <end position="30"/>
    </location>
</feature>
<evidence type="ECO:0000256" key="8">
    <source>
        <dbReference type="ARBA" id="ARBA00023053"/>
    </source>
</evidence>
<sequence length="570" mass="62551">MQNAKKPFRSDTQQARPEKSNETSDFSGKSNRNDRLLTPLWTTIIGFSIFMVVAFIYSLYNPDLYWPGLILMFIMYGVIYFIGARAAASKKGKSDDMLVAGRSMPLWISMFTMTATWVGGGYIAGTAETVYSSGLTWTQAPWCYSISLILGGIFFARKMRRFEFMTMLDPLESRFGKKMATVLYFPAILGELFWSAAILTALGTTFGVILGLSFSISIILSALIAIAYTVIGGLWAVAHTDILQLSIMFLGLFLVLPFAFSNTGGVGAVFSTYSEGMTGSLRLFPPIKGWEDPKWGNTYWQWWDSTFLLIFGGIPWQIYFQRVLSAKNEKAAMWLSITAGIFCALAALPPTLIGMIGYSADWSSFGASSPESASMILTYVFKYLTPDLVGAIALGGLAAAVMAAVAASLLSASGMAAWNVYRPIVKPNATQAQLDKVIKRSIIIIGTGATLIALNSESVYSLWYLSGDLVYCILFPQLVCALFFKGANWYGSLAGFIVSLVLRIGGGEPLLHLKALLPYPMIEDGVVMFPFRTFAMVGGLLTIFIVSYATRRICPPQPLRNLHRDLSVEK</sequence>
<evidence type="ECO:0000256" key="7">
    <source>
        <dbReference type="ARBA" id="ARBA00022989"/>
    </source>
</evidence>
<organism evidence="16 17">
    <name type="scientific">Priestia megaterium (strain ATCC 14581 / DSM 32 / CCUG 1817 / JCM 2506 / NBRC 15308 / NCIMB 9376 / NCTC 10342 / NRRL B-14308 / VKM B-512 / Ford 19)</name>
    <name type="common">Bacillus megaterium</name>
    <dbReference type="NCBI Taxonomy" id="1348623"/>
    <lineage>
        <taxon>Bacteria</taxon>
        <taxon>Bacillati</taxon>
        <taxon>Bacillota</taxon>
        <taxon>Bacilli</taxon>
        <taxon>Bacillales</taxon>
        <taxon>Bacillaceae</taxon>
        <taxon>Priestia</taxon>
    </lineage>
</organism>
<dbReference type="GO" id="GO:0005886">
    <property type="term" value="C:plasma membrane"/>
    <property type="evidence" value="ECO:0007669"/>
    <property type="project" value="TreeGrafter"/>
</dbReference>
<dbReference type="Pfam" id="PF00474">
    <property type="entry name" value="SSF"/>
    <property type="match status" value="1"/>
</dbReference>
<feature type="transmembrane region" description="Helical" evidence="15">
    <location>
        <begin position="300"/>
        <end position="320"/>
    </location>
</feature>
<dbReference type="PANTHER" id="PTHR45897">
    <property type="entry name" value="HIGH-AFFINITY CHOLINE TRANSPORTER 1"/>
    <property type="match status" value="1"/>
</dbReference>
<comment type="subcellular location">
    <subcellularLocation>
        <location evidence="1">Membrane</location>
        <topology evidence="1">Multi-pass membrane protein</topology>
    </subcellularLocation>
</comment>
<keyword evidence="5" id="KW-0769">Symport</keyword>
<name>A0A0B6ACV7_PRIM2</name>
<evidence type="ECO:0000313" key="17">
    <source>
        <dbReference type="Proteomes" id="UP000031829"/>
    </source>
</evidence>
<dbReference type="HOGENOM" id="CLU_018808_10_0_9"/>
<keyword evidence="12" id="KW-0739">Sodium transport</keyword>
<keyword evidence="6" id="KW-0530">Neurotransmitter biosynthesis</keyword>
<dbReference type="AlphaFoldDB" id="A0A0B6ACV7"/>
<keyword evidence="9" id="KW-0406">Ion transport</keyword>
<evidence type="ECO:0000256" key="12">
    <source>
        <dbReference type="ARBA" id="ARBA00023201"/>
    </source>
</evidence>
<dbReference type="EMBL" id="CP009920">
    <property type="protein sequence ID" value="AJI22775.1"/>
    <property type="molecule type" value="Genomic_DNA"/>
</dbReference>
<protein>
    <submittedName>
        <fullName evidence="16">High affinity choline transporter 1</fullName>
    </submittedName>
</protein>
<dbReference type="PROSITE" id="PS50283">
    <property type="entry name" value="NA_SOLUT_SYMP_3"/>
    <property type="match status" value="1"/>
</dbReference>
<evidence type="ECO:0000256" key="1">
    <source>
        <dbReference type="ARBA" id="ARBA00004141"/>
    </source>
</evidence>
<evidence type="ECO:0000256" key="13">
    <source>
        <dbReference type="RuleBase" id="RU362091"/>
    </source>
</evidence>
<feature type="transmembrane region" description="Helical" evidence="15">
    <location>
        <begin position="242"/>
        <end position="260"/>
    </location>
</feature>
<accession>A0A0B6ACV7</accession>